<dbReference type="PANTHER" id="PTHR33116:SF78">
    <property type="entry name" value="OS12G0587133 PROTEIN"/>
    <property type="match status" value="1"/>
</dbReference>
<feature type="region of interest" description="Disordered" evidence="1">
    <location>
        <begin position="82"/>
        <end position="102"/>
    </location>
</feature>
<sequence>MRKKGYETCEEDEGYGEEDKFSSSEEYGLEDDCEAELDEITETLDPHRDIEVVVGIEAVIDHYRTTKQKRRMPHIKNPEKVLEQHGDGEENNHHDGKETYLDNSDVDSLDEEIIEDGTVELRRTLVRFPRYDEKCKIVTFSIGQSFTDHKQFKRALLKYAVQEKRDYIFKKNARHTCSKVFQISHVKSPWIVEQYEAMIYAHLALVDTNPGTSVDIEIEHIGCGEQMKLAFYSIAKCANEAQLRQRLDEIDIIQTGAKQSLENKDINQWSRSKNPFDYLDQCYSKEKFIAAYNHPIKVVGSEEFWPNSDRGELSPPLSKPMPGRPKKAIRRRKVHPPRMMQVHQELEPAASVRNDQRKLLEIAKESGTKVNYNKSKIYGIGVNEGDMTDMARWMGCDIREFAFMYLGLSVGENMRRVNAWGLVVENFKKRLAD</sequence>
<dbReference type="PANTHER" id="PTHR33116">
    <property type="entry name" value="REVERSE TRANSCRIPTASE ZINC-BINDING DOMAIN-CONTAINING PROTEIN-RELATED-RELATED"/>
    <property type="match status" value="1"/>
</dbReference>
<accession>A0A6L2NSZ9</accession>
<keyword evidence="2" id="KW-0808">Transferase</keyword>
<comment type="caution">
    <text evidence="2">The sequence shown here is derived from an EMBL/GenBank/DDBJ whole genome shotgun (WGS) entry which is preliminary data.</text>
</comment>
<evidence type="ECO:0000256" key="1">
    <source>
        <dbReference type="SAM" id="MobiDB-lite"/>
    </source>
</evidence>
<feature type="compositionally biased region" description="Basic and acidic residues" evidence="1">
    <location>
        <begin position="82"/>
        <end position="100"/>
    </location>
</feature>
<organism evidence="2">
    <name type="scientific">Tanacetum cinerariifolium</name>
    <name type="common">Dalmatian daisy</name>
    <name type="synonym">Chrysanthemum cinerariifolium</name>
    <dbReference type="NCBI Taxonomy" id="118510"/>
    <lineage>
        <taxon>Eukaryota</taxon>
        <taxon>Viridiplantae</taxon>
        <taxon>Streptophyta</taxon>
        <taxon>Embryophyta</taxon>
        <taxon>Tracheophyta</taxon>
        <taxon>Spermatophyta</taxon>
        <taxon>Magnoliopsida</taxon>
        <taxon>eudicotyledons</taxon>
        <taxon>Gunneridae</taxon>
        <taxon>Pentapetalae</taxon>
        <taxon>asterids</taxon>
        <taxon>campanulids</taxon>
        <taxon>Asterales</taxon>
        <taxon>Asteraceae</taxon>
        <taxon>Asteroideae</taxon>
        <taxon>Anthemideae</taxon>
        <taxon>Anthemidinae</taxon>
        <taxon>Tanacetum</taxon>
    </lineage>
</organism>
<reference evidence="2" key="1">
    <citation type="journal article" date="2019" name="Sci. Rep.">
        <title>Draft genome of Tanacetum cinerariifolium, the natural source of mosquito coil.</title>
        <authorList>
            <person name="Yamashiro T."/>
            <person name="Shiraishi A."/>
            <person name="Satake H."/>
            <person name="Nakayama K."/>
        </authorList>
    </citation>
    <scope>NUCLEOTIDE SEQUENCE</scope>
</reference>
<dbReference type="EMBL" id="BKCJ010009978">
    <property type="protein sequence ID" value="GEU89501.1"/>
    <property type="molecule type" value="Genomic_DNA"/>
</dbReference>
<proteinExistence type="predicted"/>
<name>A0A6L2NSZ9_TANCI</name>
<gene>
    <name evidence="2" type="ORF">Tci_061479</name>
</gene>
<evidence type="ECO:0000313" key="2">
    <source>
        <dbReference type="EMBL" id="GEU89501.1"/>
    </source>
</evidence>
<dbReference type="GO" id="GO:0016301">
    <property type="term" value="F:kinase activity"/>
    <property type="evidence" value="ECO:0007669"/>
    <property type="project" value="UniProtKB-KW"/>
</dbReference>
<feature type="region of interest" description="Disordered" evidence="1">
    <location>
        <begin position="1"/>
        <end position="30"/>
    </location>
</feature>
<keyword evidence="2" id="KW-0418">Kinase</keyword>
<protein>
    <submittedName>
        <fullName evidence="2">Protein kinase-like domain, beta-lactamase/transpeptidase-like protein</fullName>
    </submittedName>
</protein>
<dbReference type="AlphaFoldDB" id="A0A6L2NSZ9"/>